<reference evidence="1" key="1">
    <citation type="journal article" date="2014" name="Front. Microbiol.">
        <title>High frequency of phylogenetically diverse reductive dehalogenase-homologous genes in deep subseafloor sedimentary metagenomes.</title>
        <authorList>
            <person name="Kawai M."/>
            <person name="Futagami T."/>
            <person name="Toyoda A."/>
            <person name="Takaki Y."/>
            <person name="Nishi S."/>
            <person name="Hori S."/>
            <person name="Arai W."/>
            <person name="Tsubouchi T."/>
            <person name="Morono Y."/>
            <person name="Uchiyama I."/>
            <person name="Ito T."/>
            <person name="Fujiyama A."/>
            <person name="Inagaki F."/>
            <person name="Takami H."/>
        </authorList>
    </citation>
    <scope>NUCLEOTIDE SEQUENCE</scope>
    <source>
        <strain evidence="1">Expedition CK06-06</strain>
    </source>
</reference>
<dbReference type="AlphaFoldDB" id="X1JFB6"/>
<sequence>MALMEGSELLHGVFVYGTQFYRPPNPPRDQRLRDL</sequence>
<name>X1JFB6_9ZZZZ</name>
<dbReference type="EMBL" id="BARU01042957">
    <property type="protein sequence ID" value="GAH76999.1"/>
    <property type="molecule type" value="Genomic_DNA"/>
</dbReference>
<proteinExistence type="predicted"/>
<organism evidence="1">
    <name type="scientific">marine sediment metagenome</name>
    <dbReference type="NCBI Taxonomy" id="412755"/>
    <lineage>
        <taxon>unclassified sequences</taxon>
        <taxon>metagenomes</taxon>
        <taxon>ecological metagenomes</taxon>
    </lineage>
</organism>
<accession>X1JFB6</accession>
<feature type="non-terminal residue" evidence="1">
    <location>
        <position position="35"/>
    </location>
</feature>
<gene>
    <name evidence="1" type="ORF">S03H2_65883</name>
</gene>
<protein>
    <submittedName>
        <fullName evidence="1">Uncharacterized protein</fullName>
    </submittedName>
</protein>
<evidence type="ECO:0000313" key="1">
    <source>
        <dbReference type="EMBL" id="GAH76999.1"/>
    </source>
</evidence>
<comment type="caution">
    <text evidence="1">The sequence shown here is derived from an EMBL/GenBank/DDBJ whole genome shotgun (WGS) entry which is preliminary data.</text>
</comment>